<organism evidence="2 3">
    <name type="scientific">Mycobacteroides abscessus 1948</name>
    <dbReference type="NCBI Taxonomy" id="1299323"/>
    <lineage>
        <taxon>Bacteria</taxon>
        <taxon>Bacillati</taxon>
        <taxon>Actinomycetota</taxon>
        <taxon>Actinomycetes</taxon>
        <taxon>Mycobacteriales</taxon>
        <taxon>Mycobacteriaceae</taxon>
        <taxon>Mycobacteroides</taxon>
        <taxon>Mycobacteroides abscessus</taxon>
    </lineage>
</organism>
<proteinExistence type="predicted"/>
<gene>
    <name evidence="2" type="ORF">I542_0435</name>
</gene>
<evidence type="ECO:0000313" key="2">
    <source>
        <dbReference type="EMBL" id="EUA60304.1"/>
    </source>
</evidence>
<accession>A0A829QB31</accession>
<evidence type="ECO:0000313" key="3">
    <source>
        <dbReference type="Proteomes" id="UP000021210"/>
    </source>
</evidence>
<comment type="caution">
    <text evidence="2">The sequence shown here is derived from an EMBL/GenBank/DDBJ whole genome shotgun (WGS) entry which is preliminary data.</text>
</comment>
<dbReference type="InterPro" id="IPR029432">
    <property type="entry name" value="Gp28/Gp37-like_dom"/>
</dbReference>
<sequence length="598" mass="66991">MSGDWSVDLTDFTSLQGILDRLLRETQTTPDLGDPMVAYRYLNARRKAMRDAYKQRPLLRIWDKHHRPIADLAGEKSVVVEEVMADSGTATVVIRHSNWLSKFLLYDRRAEEDIQFTLDPNPTDRSWKTRWGGKIVNVNAVRDKDGLHTVELEMMHNREHAKHILGGANPLLPPEIQFPKMFFLPWNMRTAGSIIMFLNLARQFFPLLSIPTNIFNPGAWLGVRDIIGGLNPLAWPIQVQFVNPLFDQSRTTILSSRWQDLHTVLAAPMQDAGCMLRAYTWLTEDDTSPHPELGALGDALARPTRNCVVFAFEDKSGVTGPTGTLIDGPLRLIAETADDLITNAIVPPDMYDEDGDGKTDPLIRKWLGFAPAKPKVVFREGEYTGIIDAKRSMKGSTAKTVMTGSRSPAWLNQLQTFGIKYGLSQLSAVISYGLGAYQQPGTPGLEELYQGQLDNTLFAWQRFTDPRRVLLMGDLGYLEHFEQGQGTAYTSAGILDLRNGHWKTRAFVSFKTSIRNGMPWIADEHFTLGDRVAFQLGSVLHVDQVSAIRRSYDADSPLLVELSLGQDLDEEDPVAKSMRTLAGFWNLAGTFFGSDSMF</sequence>
<dbReference type="Proteomes" id="UP000021210">
    <property type="component" value="Unassembled WGS sequence"/>
</dbReference>
<feature type="domain" description="Gp28/Gp37-like" evidence="1">
    <location>
        <begin position="59"/>
        <end position="565"/>
    </location>
</feature>
<evidence type="ECO:0000259" key="1">
    <source>
        <dbReference type="Pfam" id="PF14594"/>
    </source>
</evidence>
<reference evidence="2 3" key="1">
    <citation type="submission" date="2013-12" db="EMBL/GenBank/DDBJ databases">
        <authorList>
            <person name="Zelazny A."/>
            <person name="Olivier K."/>
            <person name="Holland S."/>
            <person name="Lenaerts A."/>
            <person name="Ordway D."/>
            <person name="DeGroote M.A."/>
            <person name="Parker T."/>
            <person name="Sizemore C."/>
            <person name="Tallon L.J."/>
            <person name="Sadzewicz L.K."/>
            <person name="Sengamalay N."/>
            <person name="Fraser C.M."/>
            <person name="Hine E."/>
            <person name="Shefchek K.A."/>
            <person name="Das S.P."/>
            <person name="Tettelin H."/>
        </authorList>
    </citation>
    <scope>NUCLEOTIDE SEQUENCE [LARGE SCALE GENOMIC DNA]</scope>
    <source>
        <strain evidence="2 3">1948</strain>
    </source>
</reference>
<dbReference type="Pfam" id="PF14594">
    <property type="entry name" value="Sipho_Gp37"/>
    <property type="match status" value="1"/>
</dbReference>
<protein>
    <submittedName>
        <fullName evidence="2">Putative gp23</fullName>
    </submittedName>
</protein>
<name>A0A829QB31_9MYCO</name>
<dbReference type="AlphaFoldDB" id="A0A829QB31"/>
<dbReference type="EMBL" id="JAOH01000002">
    <property type="protein sequence ID" value="EUA60304.1"/>
    <property type="molecule type" value="Genomic_DNA"/>
</dbReference>